<dbReference type="PANTHER" id="PTHR11098:SF1">
    <property type="entry name" value="NICOTINATE PHOSPHORIBOSYLTRANSFERASE"/>
    <property type="match status" value="1"/>
</dbReference>
<dbReference type="NCBIfam" id="NF003704">
    <property type="entry name" value="PRK05321.1"/>
    <property type="match status" value="1"/>
</dbReference>
<dbReference type="PANTHER" id="PTHR11098">
    <property type="entry name" value="NICOTINATE PHOSPHORIBOSYLTRANSFERASE"/>
    <property type="match status" value="1"/>
</dbReference>
<keyword evidence="12" id="KW-1185">Reference proteome</keyword>
<keyword evidence="4" id="KW-0597">Phosphoprotein</keyword>
<dbReference type="GO" id="GO:0004516">
    <property type="term" value="F:nicotinate phosphoribosyltransferase activity"/>
    <property type="evidence" value="ECO:0007669"/>
    <property type="project" value="UniProtKB-UniRule"/>
</dbReference>
<comment type="PTM">
    <text evidence="8">Transiently phosphorylated on a His residue during the reaction cycle. Phosphorylation strongly increases the affinity for substrates and increases the rate of nicotinate D-ribonucleotide production. Dephosphorylation regenerates the low-affinity form of the enzyme, leading to product release.</text>
</comment>
<dbReference type="OrthoDB" id="193380at2759"/>
<gene>
    <name evidence="11" type="ORF">AMATHDRAFT_82439</name>
</gene>
<name>A0A2A9NEY0_9AGAR</name>
<dbReference type="Pfam" id="PF04095">
    <property type="entry name" value="NAPRTase"/>
    <property type="match status" value="1"/>
</dbReference>
<evidence type="ECO:0000256" key="8">
    <source>
        <dbReference type="RuleBase" id="RU003838"/>
    </source>
</evidence>
<evidence type="ECO:0000313" key="11">
    <source>
        <dbReference type="EMBL" id="PFH46817.1"/>
    </source>
</evidence>
<dbReference type="PIRSF" id="PIRSF000484">
    <property type="entry name" value="NAPRT"/>
    <property type="match status" value="1"/>
</dbReference>
<comment type="similarity">
    <text evidence="2 8">Belongs to the NAPRTase family.</text>
</comment>
<dbReference type="GO" id="GO:0005829">
    <property type="term" value="C:cytosol"/>
    <property type="evidence" value="ECO:0007669"/>
    <property type="project" value="TreeGrafter"/>
</dbReference>
<evidence type="ECO:0000256" key="2">
    <source>
        <dbReference type="ARBA" id="ARBA00010897"/>
    </source>
</evidence>
<sequence length="420" mass="47298">MSIKPGEIPGPQSILDTDLYKLTMQQAVLHYFPNVEARYQFTNRSRDMRFSVACIEQFRATVHRFSELSMTESEKHWLGITCPYLTSQYLTYLSAYRFKPEQVQITFIPEPCNSDVGDITIEISGPWVETILWEVPLMACLSEVYFQIVDTDWNYTGQEDITFEKAKTLIGAGCMFSEFGTRRRRSYIGQDIVIKSLVQATAEMPGKGSLSGTSNVHFAHKYAIAPIGTIAHEWFMGVAAMKGYKCANTMALSLWEQIYHPHATMIALTDTFSTGCFFNELSTKPSLMQRWHGVRQDSGDPYAFGPRAKHFYQSIGLNPASKTIVYSDALNVDKALRIKKQCEELGLPKVSFGIGTFFTNDFCTVSSGWIKKSNPLNIVIKLASVNNIPCVKISDDPMKNTGNKDAVNEVKHILNLYVAK</sequence>
<dbReference type="GO" id="GO:0034355">
    <property type="term" value="P:NAD+ biosynthetic process via the salvage pathway"/>
    <property type="evidence" value="ECO:0007669"/>
    <property type="project" value="TreeGrafter"/>
</dbReference>
<dbReference type="InterPro" id="IPR036068">
    <property type="entry name" value="Nicotinate_pribotase-like_C"/>
</dbReference>
<evidence type="ECO:0000313" key="12">
    <source>
        <dbReference type="Proteomes" id="UP000242287"/>
    </source>
</evidence>
<comment type="catalytic activity">
    <reaction evidence="7 8">
        <text>5-phospho-alpha-D-ribose 1-diphosphate + nicotinate + ATP + H2O = nicotinate beta-D-ribonucleotide + ADP + phosphate + diphosphate</text>
        <dbReference type="Rhea" id="RHEA:36163"/>
        <dbReference type="ChEBI" id="CHEBI:15377"/>
        <dbReference type="ChEBI" id="CHEBI:30616"/>
        <dbReference type="ChEBI" id="CHEBI:32544"/>
        <dbReference type="ChEBI" id="CHEBI:33019"/>
        <dbReference type="ChEBI" id="CHEBI:43474"/>
        <dbReference type="ChEBI" id="CHEBI:57502"/>
        <dbReference type="ChEBI" id="CHEBI:58017"/>
        <dbReference type="ChEBI" id="CHEBI:456216"/>
        <dbReference type="EC" id="6.3.4.21"/>
    </reaction>
</comment>
<protein>
    <recommendedName>
        <fullName evidence="3 8">Nicotinate phosphoribosyltransferase</fullName>
        <ecNumber evidence="3 8">6.3.4.21</ecNumber>
    </recommendedName>
</protein>
<dbReference type="NCBIfam" id="TIGR01514">
    <property type="entry name" value="NAPRTase"/>
    <property type="match status" value="1"/>
</dbReference>
<comment type="function">
    <text evidence="8">Catalyzes the synthesis of beta-nicotinate D-ribonucleotide from nicotinate and 5-phospho-D-ribose 1-phosphate at the expense of ATP.</text>
</comment>
<proteinExistence type="inferred from homology"/>
<dbReference type="AlphaFoldDB" id="A0A2A9NEY0"/>
<dbReference type="SUPFAM" id="SSF51690">
    <property type="entry name" value="Nicotinate/Quinolinate PRTase C-terminal domain-like"/>
    <property type="match status" value="1"/>
</dbReference>
<dbReference type="Proteomes" id="UP000242287">
    <property type="component" value="Unassembled WGS sequence"/>
</dbReference>
<keyword evidence="5 8" id="KW-0436">Ligase</keyword>
<evidence type="ECO:0000256" key="4">
    <source>
        <dbReference type="ARBA" id="ARBA00022553"/>
    </source>
</evidence>
<dbReference type="EMBL" id="KZ302157">
    <property type="protein sequence ID" value="PFH46817.1"/>
    <property type="molecule type" value="Genomic_DNA"/>
</dbReference>
<evidence type="ECO:0000256" key="3">
    <source>
        <dbReference type="ARBA" id="ARBA00013236"/>
    </source>
</evidence>
<accession>A0A2A9NEY0</accession>
<evidence type="ECO:0000256" key="7">
    <source>
        <dbReference type="ARBA" id="ARBA00048668"/>
    </source>
</evidence>
<dbReference type="Pfam" id="PF17767">
    <property type="entry name" value="NAPRTase_N"/>
    <property type="match status" value="1"/>
</dbReference>
<evidence type="ECO:0000259" key="10">
    <source>
        <dbReference type="Pfam" id="PF17767"/>
    </source>
</evidence>
<dbReference type="HAMAP" id="MF_00570">
    <property type="entry name" value="NAPRTase"/>
    <property type="match status" value="1"/>
</dbReference>
<dbReference type="UniPathway" id="UPA00253">
    <property type="reaction ID" value="UER00457"/>
</dbReference>
<evidence type="ECO:0000259" key="9">
    <source>
        <dbReference type="Pfam" id="PF04095"/>
    </source>
</evidence>
<feature type="domain" description="Nicotinate/nicotinamide phosphoribosyltransferase" evidence="9">
    <location>
        <begin position="175"/>
        <end position="415"/>
    </location>
</feature>
<dbReference type="InterPro" id="IPR040727">
    <property type="entry name" value="NAPRTase_N"/>
</dbReference>
<organism evidence="11 12">
    <name type="scientific">Amanita thiersii Skay4041</name>
    <dbReference type="NCBI Taxonomy" id="703135"/>
    <lineage>
        <taxon>Eukaryota</taxon>
        <taxon>Fungi</taxon>
        <taxon>Dikarya</taxon>
        <taxon>Basidiomycota</taxon>
        <taxon>Agaricomycotina</taxon>
        <taxon>Agaricomycetes</taxon>
        <taxon>Agaricomycetidae</taxon>
        <taxon>Agaricales</taxon>
        <taxon>Pluteineae</taxon>
        <taxon>Amanitaceae</taxon>
        <taxon>Amanita</taxon>
    </lineage>
</organism>
<dbReference type="SUPFAM" id="SSF54675">
    <property type="entry name" value="Nicotinate/Quinolinate PRTase N-terminal domain-like"/>
    <property type="match status" value="1"/>
</dbReference>
<dbReference type="STRING" id="703135.A0A2A9NEY0"/>
<dbReference type="InterPro" id="IPR041525">
    <property type="entry name" value="N/Namide_PRibTrfase"/>
</dbReference>
<evidence type="ECO:0000256" key="6">
    <source>
        <dbReference type="ARBA" id="ARBA00022642"/>
    </source>
</evidence>
<dbReference type="InterPro" id="IPR006406">
    <property type="entry name" value="Nic_PRibTrfase"/>
</dbReference>
<dbReference type="Gene3D" id="3.20.140.10">
    <property type="entry name" value="nicotinate phosphoribosyltransferase"/>
    <property type="match status" value="1"/>
</dbReference>
<feature type="domain" description="Nicotinate phosphoribosyltransferase N-terminal" evidence="10">
    <location>
        <begin position="15"/>
        <end position="142"/>
    </location>
</feature>
<keyword evidence="6 8" id="KW-0662">Pyridine nucleotide biosynthesis</keyword>
<dbReference type="InterPro" id="IPR007229">
    <property type="entry name" value="Nic_PRibTrfase-Fam"/>
</dbReference>
<reference evidence="11 12" key="1">
    <citation type="submission" date="2014-02" db="EMBL/GenBank/DDBJ databases">
        <title>Transposable element dynamics among asymbiotic and ectomycorrhizal Amanita fungi.</title>
        <authorList>
            <consortium name="DOE Joint Genome Institute"/>
            <person name="Hess J."/>
            <person name="Skrede I."/>
            <person name="Wolfe B."/>
            <person name="LaButti K."/>
            <person name="Ohm R.A."/>
            <person name="Grigoriev I.V."/>
            <person name="Pringle A."/>
        </authorList>
    </citation>
    <scope>NUCLEOTIDE SEQUENCE [LARGE SCALE GENOMIC DNA]</scope>
    <source>
        <strain evidence="11 12">SKay4041</strain>
    </source>
</reference>
<comment type="pathway">
    <text evidence="1 8">Cofactor biosynthesis; NAD(+) biosynthesis; nicotinate D-ribonucleotide from nicotinate: step 1/1.</text>
</comment>
<evidence type="ECO:0000256" key="5">
    <source>
        <dbReference type="ARBA" id="ARBA00022598"/>
    </source>
</evidence>
<dbReference type="EC" id="6.3.4.21" evidence="3 8"/>
<evidence type="ECO:0000256" key="1">
    <source>
        <dbReference type="ARBA" id="ARBA00004952"/>
    </source>
</evidence>